<keyword evidence="1" id="KW-0472">Membrane</keyword>
<protein>
    <submittedName>
        <fullName evidence="2">Uncharacterized protein</fullName>
    </submittedName>
</protein>
<evidence type="ECO:0000256" key="1">
    <source>
        <dbReference type="SAM" id="Phobius"/>
    </source>
</evidence>
<dbReference type="EMBL" id="JBFMVT010000002">
    <property type="protein sequence ID" value="MEW7313121.1"/>
    <property type="molecule type" value="Genomic_DNA"/>
</dbReference>
<evidence type="ECO:0000313" key="3">
    <source>
        <dbReference type="Proteomes" id="UP001555342"/>
    </source>
</evidence>
<organism evidence="2 3">
    <name type="scientific">Buttiauxella gaviniae</name>
    <dbReference type="NCBI Taxonomy" id="82990"/>
    <lineage>
        <taxon>Bacteria</taxon>
        <taxon>Pseudomonadati</taxon>
        <taxon>Pseudomonadota</taxon>
        <taxon>Gammaproteobacteria</taxon>
        <taxon>Enterobacterales</taxon>
        <taxon>Enterobacteriaceae</taxon>
        <taxon>Buttiauxella</taxon>
    </lineage>
</organism>
<proteinExistence type="predicted"/>
<dbReference type="RefSeq" id="WP_367595270.1">
    <property type="nucleotide sequence ID" value="NZ_JBFMVT010000002.1"/>
</dbReference>
<evidence type="ECO:0000313" key="2">
    <source>
        <dbReference type="EMBL" id="MEW7313121.1"/>
    </source>
</evidence>
<keyword evidence="1" id="KW-1133">Transmembrane helix</keyword>
<sequence length="92" mass="9998">MDVAKAIVAGVVIGVVGGFLTLATAPVVFTISLVIGIGILLNIQLNNLDDEFHLSANLKVKLHNALSEEHRMKEWNQLHSSTLFNFLVNTSD</sequence>
<keyword evidence="1" id="KW-0812">Transmembrane</keyword>
<reference evidence="2 3" key="1">
    <citation type="submission" date="2024-07" db="EMBL/GenBank/DDBJ databases">
        <authorList>
            <person name="Wang L."/>
        </authorList>
    </citation>
    <scope>NUCLEOTIDE SEQUENCE [LARGE SCALE GENOMIC DNA]</scope>
    <source>
        <strain evidence="2 3">WL359</strain>
    </source>
</reference>
<dbReference type="Proteomes" id="UP001555342">
    <property type="component" value="Unassembled WGS sequence"/>
</dbReference>
<comment type="caution">
    <text evidence="2">The sequence shown here is derived from an EMBL/GenBank/DDBJ whole genome shotgun (WGS) entry which is preliminary data.</text>
</comment>
<accession>A0ABV3NUM1</accession>
<gene>
    <name evidence="2" type="ORF">AB1E22_10465</name>
</gene>
<feature type="transmembrane region" description="Helical" evidence="1">
    <location>
        <begin position="6"/>
        <end position="39"/>
    </location>
</feature>
<name>A0ABV3NUM1_9ENTR</name>
<keyword evidence="3" id="KW-1185">Reference proteome</keyword>